<dbReference type="AlphaFoldDB" id="A0AAD9QJI9"/>
<gene>
    <name evidence="1" type="ORF">P5673_014104</name>
</gene>
<sequence>MGRCNNVVGWFDNINRFMGTGGSEGGNQVTVQHLDEIKQQIEGLAEQVNEGFKDLLAGSEYTQILAVVANQIGTLRIVDNLQKEYLEATKNYKQNPNDSLMRERRQKWFDDVEDHFVALKGALILLLENICDPILNTYGLYEGYAWKNGEQGTGTLTGLMNFISKIRMLEANGYAVWKSHIYKKWENNEDRRTVELNSVDDKMSKVAQCEDPAIARAFTRMIDHQG</sequence>
<reference evidence="1" key="2">
    <citation type="journal article" date="2023" name="Science">
        <title>Genomic signatures of disease resistance in endangered staghorn corals.</title>
        <authorList>
            <person name="Vollmer S.V."/>
            <person name="Selwyn J.D."/>
            <person name="Despard B.A."/>
            <person name="Roesel C.L."/>
        </authorList>
    </citation>
    <scope>NUCLEOTIDE SEQUENCE</scope>
    <source>
        <strain evidence="1">K2</strain>
    </source>
</reference>
<dbReference type="Proteomes" id="UP001249851">
    <property type="component" value="Unassembled WGS sequence"/>
</dbReference>
<keyword evidence="2" id="KW-1185">Reference proteome</keyword>
<protein>
    <submittedName>
        <fullName evidence="1">Uncharacterized protein</fullName>
    </submittedName>
</protein>
<dbReference type="EMBL" id="JARQWQ010000028">
    <property type="protein sequence ID" value="KAK2562448.1"/>
    <property type="molecule type" value="Genomic_DNA"/>
</dbReference>
<evidence type="ECO:0000313" key="1">
    <source>
        <dbReference type="EMBL" id="KAK2562448.1"/>
    </source>
</evidence>
<reference evidence="1" key="1">
    <citation type="journal article" date="2023" name="G3 (Bethesda)">
        <title>Whole genome assembly and annotation of the endangered Caribbean coral Acropora cervicornis.</title>
        <authorList>
            <person name="Selwyn J.D."/>
            <person name="Vollmer S.V."/>
        </authorList>
    </citation>
    <scope>NUCLEOTIDE SEQUENCE</scope>
    <source>
        <strain evidence="1">K2</strain>
    </source>
</reference>
<organism evidence="1 2">
    <name type="scientific">Acropora cervicornis</name>
    <name type="common">Staghorn coral</name>
    <dbReference type="NCBI Taxonomy" id="6130"/>
    <lineage>
        <taxon>Eukaryota</taxon>
        <taxon>Metazoa</taxon>
        <taxon>Cnidaria</taxon>
        <taxon>Anthozoa</taxon>
        <taxon>Hexacorallia</taxon>
        <taxon>Scleractinia</taxon>
        <taxon>Astrocoeniina</taxon>
        <taxon>Acroporidae</taxon>
        <taxon>Acropora</taxon>
    </lineage>
</organism>
<name>A0AAD9QJI9_ACRCE</name>
<proteinExistence type="predicted"/>
<accession>A0AAD9QJI9</accession>
<evidence type="ECO:0000313" key="2">
    <source>
        <dbReference type="Proteomes" id="UP001249851"/>
    </source>
</evidence>
<comment type="caution">
    <text evidence="1">The sequence shown here is derived from an EMBL/GenBank/DDBJ whole genome shotgun (WGS) entry which is preliminary data.</text>
</comment>